<comment type="caution">
    <text evidence="2">The sequence shown here is derived from an EMBL/GenBank/DDBJ whole genome shotgun (WGS) entry which is preliminary data.</text>
</comment>
<accession>A0A438BPM1</accession>
<reference evidence="2 3" key="1">
    <citation type="journal article" date="2018" name="PLoS Genet.">
        <title>Population sequencing reveals clonal diversity and ancestral inbreeding in the grapevine cultivar Chardonnay.</title>
        <authorList>
            <person name="Roach M.J."/>
            <person name="Johnson D.L."/>
            <person name="Bohlmann J."/>
            <person name="van Vuuren H.J."/>
            <person name="Jones S.J."/>
            <person name="Pretorius I.S."/>
            <person name="Schmidt S.A."/>
            <person name="Borneman A.R."/>
        </authorList>
    </citation>
    <scope>NUCLEOTIDE SEQUENCE [LARGE SCALE GENOMIC DNA]</scope>
    <source>
        <strain evidence="3">cv. Chardonnay</strain>
        <tissue evidence="2">Leaf</tissue>
    </source>
</reference>
<dbReference type="EMBL" id="QGNW01002674">
    <property type="protein sequence ID" value="RVW12889.1"/>
    <property type="molecule type" value="Genomic_DNA"/>
</dbReference>
<feature type="region of interest" description="Disordered" evidence="1">
    <location>
        <begin position="71"/>
        <end position="103"/>
    </location>
</feature>
<name>A0A438BPM1_VITVI</name>
<organism evidence="2 3">
    <name type="scientific">Vitis vinifera</name>
    <name type="common">Grape</name>
    <dbReference type="NCBI Taxonomy" id="29760"/>
    <lineage>
        <taxon>Eukaryota</taxon>
        <taxon>Viridiplantae</taxon>
        <taxon>Streptophyta</taxon>
        <taxon>Embryophyta</taxon>
        <taxon>Tracheophyta</taxon>
        <taxon>Spermatophyta</taxon>
        <taxon>Magnoliopsida</taxon>
        <taxon>eudicotyledons</taxon>
        <taxon>Gunneridae</taxon>
        <taxon>Pentapetalae</taxon>
        <taxon>rosids</taxon>
        <taxon>Vitales</taxon>
        <taxon>Vitaceae</taxon>
        <taxon>Viteae</taxon>
        <taxon>Vitis</taxon>
    </lineage>
</organism>
<gene>
    <name evidence="2" type="ORF">CK203_106972</name>
</gene>
<evidence type="ECO:0000256" key="1">
    <source>
        <dbReference type="SAM" id="MobiDB-lite"/>
    </source>
</evidence>
<proteinExistence type="predicted"/>
<evidence type="ECO:0000313" key="3">
    <source>
        <dbReference type="Proteomes" id="UP000288805"/>
    </source>
</evidence>
<evidence type="ECO:0000313" key="2">
    <source>
        <dbReference type="EMBL" id="RVW12889.1"/>
    </source>
</evidence>
<dbReference type="AlphaFoldDB" id="A0A438BPM1"/>
<dbReference type="Proteomes" id="UP000288805">
    <property type="component" value="Unassembled WGS sequence"/>
</dbReference>
<sequence length="322" mass="37214">MAALLHFEEKVHTRRLTRAAALHLLFPRLLCHVLAHMGFPADPHSEPRRHCRESFSLDQWNQVWLHQHSPELPEPREVPPTPSTLASSEPVPEAVSSDAPLAVPSTSEPPIIIPGAEYRALLASFQTLTTTQTAIMERMDHFQLRQDQQTLILSKQRREAKRSKEKLRENEEKQRTTAAVFLFTFGALPEVYFLHDIYHFKAHEVKNATLQTVYNLELNEEDMAFSRQLLQACANSHNTFRLCETRTTLAQHLQDSGCYKQPRVVDDMNNYRSHELRPLDAMKSSKASRCYEQLRVINDMNNLRSYELRHLVAMNNIGLRMI</sequence>
<protein>
    <submittedName>
        <fullName evidence="2">Uncharacterized protein</fullName>
    </submittedName>
</protein>